<dbReference type="Gene3D" id="3.40.50.300">
    <property type="entry name" value="P-loop containing nucleotide triphosphate hydrolases"/>
    <property type="match status" value="1"/>
</dbReference>
<dbReference type="EC" id="3.2.2.6" evidence="3"/>
<dbReference type="FunFam" id="3.80.10.10:FF:000386">
    <property type="entry name" value="Disease resistance protein RPS4"/>
    <property type="match status" value="1"/>
</dbReference>
<evidence type="ECO:0000256" key="1">
    <source>
        <dbReference type="ARBA" id="ARBA00004123"/>
    </source>
</evidence>
<dbReference type="Pfam" id="PF23286">
    <property type="entry name" value="LRR_13"/>
    <property type="match status" value="1"/>
</dbReference>
<comment type="subcellular location">
    <subcellularLocation>
        <location evidence="2">Cytoplasm</location>
    </subcellularLocation>
    <subcellularLocation>
        <location evidence="1">Nucleus</location>
    </subcellularLocation>
</comment>
<evidence type="ECO:0000259" key="14">
    <source>
        <dbReference type="PROSITE" id="PS50104"/>
    </source>
</evidence>
<dbReference type="Pfam" id="PF20160">
    <property type="entry name" value="C-JID"/>
    <property type="match status" value="1"/>
</dbReference>
<accession>A0A438IE25</accession>
<dbReference type="SMART" id="SM00369">
    <property type="entry name" value="LRR_TYP"/>
    <property type="match status" value="8"/>
</dbReference>
<dbReference type="SMART" id="SM00382">
    <property type="entry name" value="AAA"/>
    <property type="match status" value="1"/>
</dbReference>
<dbReference type="SUPFAM" id="SSF52200">
    <property type="entry name" value="Toll/Interleukin receptor TIR domain"/>
    <property type="match status" value="1"/>
</dbReference>
<dbReference type="InterPro" id="IPR058192">
    <property type="entry name" value="WHD_ROQ1-like"/>
</dbReference>
<proteinExistence type="inferred from homology"/>
<dbReference type="GO" id="GO:0043068">
    <property type="term" value="P:positive regulation of programmed cell death"/>
    <property type="evidence" value="ECO:0007669"/>
    <property type="project" value="UniProtKB-ARBA"/>
</dbReference>
<dbReference type="InterPro" id="IPR044974">
    <property type="entry name" value="Disease_R_plants"/>
</dbReference>
<dbReference type="FunFam" id="1.10.8.430:FF:000002">
    <property type="entry name" value="Disease resistance protein (TIR-NBS-LRR class)"/>
    <property type="match status" value="1"/>
</dbReference>
<dbReference type="InterPro" id="IPR027417">
    <property type="entry name" value="P-loop_NTPase"/>
</dbReference>
<dbReference type="Proteomes" id="UP000288805">
    <property type="component" value="Unassembled WGS sequence"/>
</dbReference>
<evidence type="ECO:0000256" key="6">
    <source>
        <dbReference type="ARBA" id="ARBA00022737"/>
    </source>
</evidence>
<keyword evidence="9" id="KW-0520">NAD</keyword>
<keyword evidence="4" id="KW-0963">Cytoplasm</keyword>
<dbReference type="InterPro" id="IPR058546">
    <property type="entry name" value="RPS4B/Roq1-like_LRR"/>
</dbReference>
<dbReference type="InterPro" id="IPR045344">
    <property type="entry name" value="C-JID"/>
</dbReference>
<dbReference type="InterPro" id="IPR032675">
    <property type="entry name" value="LRR_dom_sf"/>
</dbReference>
<dbReference type="GO" id="GO:0061809">
    <property type="term" value="F:NAD+ nucleosidase activity, cyclic ADP-ribose generating"/>
    <property type="evidence" value="ECO:0007669"/>
    <property type="project" value="UniProtKB-EC"/>
</dbReference>
<dbReference type="InterPro" id="IPR035897">
    <property type="entry name" value="Toll_tir_struct_dom_sf"/>
</dbReference>
<comment type="caution">
    <text evidence="15">The sequence shown here is derived from an EMBL/GenBank/DDBJ whole genome shotgun (WGS) entry which is preliminary data.</text>
</comment>
<dbReference type="Pfam" id="PF23282">
    <property type="entry name" value="WHD_ROQ1"/>
    <property type="match status" value="1"/>
</dbReference>
<organism evidence="15 16">
    <name type="scientific">Vitis vinifera</name>
    <name type="common">Grape</name>
    <dbReference type="NCBI Taxonomy" id="29760"/>
    <lineage>
        <taxon>Eukaryota</taxon>
        <taxon>Viridiplantae</taxon>
        <taxon>Streptophyta</taxon>
        <taxon>Embryophyta</taxon>
        <taxon>Tracheophyta</taxon>
        <taxon>Spermatophyta</taxon>
        <taxon>Magnoliopsida</taxon>
        <taxon>eudicotyledons</taxon>
        <taxon>Gunneridae</taxon>
        <taxon>Pentapetalae</taxon>
        <taxon>rosids</taxon>
        <taxon>Vitales</taxon>
        <taxon>Vitaceae</taxon>
        <taxon>Viteae</taxon>
        <taxon>Vitis</taxon>
    </lineage>
</organism>
<keyword evidence="10" id="KW-0539">Nucleus</keyword>
<evidence type="ECO:0000256" key="11">
    <source>
        <dbReference type="ARBA" id="ARBA00047304"/>
    </source>
</evidence>
<evidence type="ECO:0000256" key="9">
    <source>
        <dbReference type="ARBA" id="ARBA00023027"/>
    </source>
</evidence>
<protein>
    <recommendedName>
        <fullName evidence="3">ADP-ribosyl cyclase/cyclic ADP-ribose hydrolase</fullName>
        <ecNumber evidence="3">3.2.2.6</ecNumber>
    </recommendedName>
</protein>
<evidence type="ECO:0000313" key="15">
    <source>
        <dbReference type="EMBL" id="RVW95005.1"/>
    </source>
</evidence>
<dbReference type="PROSITE" id="PS50104">
    <property type="entry name" value="TIR"/>
    <property type="match status" value="1"/>
</dbReference>
<keyword evidence="7" id="KW-0378">Hydrolase</keyword>
<feature type="domain" description="TIR" evidence="14">
    <location>
        <begin position="27"/>
        <end position="190"/>
    </location>
</feature>
<feature type="region of interest" description="Disordered" evidence="13">
    <location>
        <begin position="1416"/>
        <end position="1439"/>
    </location>
</feature>
<dbReference type="InterPro" id="IPR002182">
    <property type="entry name" value="NB-ARC"/>
</dbReference>
<dbReference type="SMART" id="SM00255">
    <property type="entry name" value="TIR"/>
    <property type="match status" value="1"/>
</dbReference>
<evidence type="ECO:0000256" key="7">
    <source>
        <dbReference type="ARBA" id="ARBA00022801"/>
    </source>
</evidence>
<dbReference type="PANTHER" id="PTHR11017">
    <property type="entry name" value="LEUCINE-RICH REPEAT-CONTAINING PROTEIN"/>
    <property type="match status" value="1"/>
</dbReference>
<dbReference type="EMBL" id="QGNW01000117">
    <property type="protein sequence ID" value="RVW95005.1"/>
    <property type="molecule type" value="Genomic_DNA"/>
</dbReference>
<evidence type="ECO:0000256" key="3">
    <source>
        <dbReference type="ARBA" id="ARBA00011982"/>
    </source>
</evidence>
<dbReference type="PRINTS" id="PR00364">
    <property type="entry name" value="DISEASERSIST"/>
</dbReference>
<keyword evidence="5" id="KW-0433">Leucine-rich repeat</keyword>
<dbReference type="Pfam" id="PF00931">
    <property type="entry name" value="NB-ARC"/>
    <property type="match status" value="1"/>
</dbReference>
<evidence type="ECO:0000256" key="8">
    <source>
        <dbReference type="ARBA" id="ARBA00022821"/>
    </source>
</evidence>
<comment type="catalytic activity">
    <reaction evidence="11">
        <text>NAD(+) + H2O = ADP-D-ribose + nicotinamide + H(+)</text>
        <dbReference type="Rhea" id="RHEA:16301"/>
        <dbReference type="ChEBI" id="CHEBI:15377"/>
        <dbReference type="ChEBI" id="CHEBI:15378"/>
        <dbReference type="ChEBI" id="CHEBI:17154"/>
        <dbReference type="ChEBI" id="CHEBI:57540"/>
        <dbReference type="ChEBI" id="CHEBI:57967"/>
        <dbReference type="EC" id="3.2.2.6"/>
    </reaction>
    <physiologicalReaction direction="left-to-right" evidence="11">
        <dbReference type="Rhea" id="RHEA:16302"/>
    </physiologicalReaction>
</comment>
<dbReference type="GO" id="GO:0050832">
    <property type="term" value="P:defense response to fungus"/>
    <property type="evidence" value="ECO:0007669"/>
    <property type="project" value="UniProtKB-ARBA"/>
</dbReference>
<dbReference type="Gene3D" id="3.40.50.10140">
    <property type="entry name" value="Toll/interleukin-1 receptor homology (TIR) domain"/>
    <property type="match status" value="1"/>
</dbReference>
<evidence type="ECO:0000256" key="5">
    <source>
        <dbReference type="ARBA" id="ARBA00022614"/>
    </source>
</evidence>
<dbReference type="SUPFAM" id="SSF52058">
    <property type="entry name" value="L domain-like"/>
    <property type="match status" value="2"/>
</dbReference>
<evidence type="ECO:0000256" key="10">
    <source>
        <dbReference type="ARBA" id="ARBA00023242"/>
    </source>
</evidence>
<evidence type="ECO:0000256" key="4">
    <source>
        <dbReference type="ARBA" id="ARBA00022490"/>
    </source>
</evidence>
<dbReference type="PANTHER" id="PTHR11017:SF570">
    <property type="entry name" value="DISEASE RESISTANCE PROTEIN (TIR-NBS CLASS)-RELATED"/>
    <property type="match status" value="1"/>
</dbReference>
<dbReference type="GO" id="GO:0005737">
    <property type="term" value="C:cytoplasm"/>
    <property type="evidence" value="ECO:0007669"/>
    <property type="project" value="UniProtKB-SubCell"/>
</dbReference>
<dbReference type="Pfam" id="PF23598">
    <property type="entry name" value="LRR_14"/>
    <property type="match status" value="1"/>
</dbReference>
<dbReference type="FunFam" id="3.40.50.10140:FF:000007">
    <property type="entry name" value="Disease resistance protein (TIR-NBS-LRR class)"/>
    <property type="match status" value="1"/>
</dbReference>
<sequence>MLSSRNYPTMASSTQKPSSSSTSVRKYEFEVFLSFRGEDTRNNFTDHLFVNLHGMGIKTFRDDQLERGEEIKSELLKTIEESRISIVVFSKNYAHSKWCLDELAKIMECREEMEQIVFPVFYHVDPCDVRKQTGSFGEAFSFHERNVDGKKVQRWRDSLTEASNLSGFHVNDGYESKHIKEIINQIFKRSMNSKLLHINNDIVEMDFRLKELKSLLSSDLNDIRVVGIYGPGGIGKTTIAKIVYNEIQYQFTGASFLQDVRETFNKGCQLQLQQQLLHDTVGNDVEFSNINKGINIIKSRLRSKKVLIVIDDVDRLQQLESVVGSPKWFGLGSTIIITTRDQHLLVEYGVTISHKATELHYEEALQLFSQHAFKQNVPKEDYVDLSNCMVQYAQGLPLALKVLGSSLQGMTIDEWKSASDKLKKNPMKEINDVLRISFDGLDPSQKEVFLDIACFFKDECKYFVSRILDGCNLFATCNIRVLCDRCLVTILDSVIQMHDLIQEMGWAIVREESPGDPCKWSRLWDVDDIHDAFSKQEEMQNIQTISLDLSRSREIQFNTKVFAKMKKLRLLKIYCNDHDGLTREEYKVLLRKDFQFPHDLRYLHWQRCTLTSLPWNFYGKHLIEINLKSSNIKQLWKGNKRFEELKGIDLSNSKQLVKMPKFSSMPNLERLNLEGCTSLCELHSSIGDLKSLTYLNLGGCEQLRSFPSSMKFESLEVLYLNCCPNLKKFPKIHGNMECLKELYLNESGIQELPSSIVYLASLEVLNLSDCSNFEKFPEIHGNMKFLRELYLEGCSKFENFPDTFTYMGHLRGLHLRKSGIKELPSSIGYLESLEILDISCCSKFEKFPEIQGNMKCLKNLYLRKTAIQELPNSIGSLTSLEILSLEKCLKFEKFSDVFTNMGRLRELCLYRSGIKELPGSIGYLESLENLNLSYCSNFEKFPEIQGNMKCLKELSLDNTAIKKLPNSIGRLQALGSLTLSGCSNLERFPEIQKNMGNLWALFLDETAIEGLPYSVGHLTRLDRLNLENCKNLKSLPNSICELKSLEGLSLNGCSNLKAFSEITEDMEQLERLFLCETGISELPSSIEHLRGLKSLELINCENLVALPNSIGNLTCLTSLHVRNCPKLHNLPDNLRSLQCCLTMLDLGGCNLMEEEIPSDLWCLSLLVFLNISESRMRCIPAGITQLCKLRILLMNHCPMLEVIGELPSSLGWIEAHGCPSLETETSSSLLWSSLLKHLKSPIQQQFNIIIPGSSGIPEWVSHQRMGCEVSVELPMNWYEDNNLLGFVLFFHHVPLDDDECVRTSGFIPHCKLEISHGDQSKRLDNIGFHPHCKTYWISGLSYGSTCYDSGSTSDPALWVTYFPQIGIPSKYRSRKWNNFKAHFDNPVGNASFTCGENASFKVKSCGIHLIYAQDQKQWPQPSRKRPANREDHSSKKKIL</sequence>
<evidence type="ECO:0000256" key="2">
    <source>
        <dbReference type="ARBA" id="ARBA00004496"/>
    </source>
</evidence>
<keyword evidence="8" id="KW-0611">Plant defense</keyword>
<dbReference type="InterPro" id="IPR042197">
    <property type="entry name" value="Apaf_helical"/>
</dbReference>
<dbReference type="InterPro" id="IPR000157">
    <property type="entry name" value="TIR_dom"/>
</dbReference>
<keyword evidence="6" id="KW-0677">Repeat</keyword>
<dbReference type="Pfam" id="PF01582">
    <property type="entry name" value="TIR"/>
    <property type="match status" value="1"/>
</dbReference>
<evidence type="ECO:0000313" key="16">
    <source>
        <dbReference type="Proteomes" id="UP000288805"/>
    </source>
</evidence>
<dbReference type="InterPro" id="IPR003591">
    <property type="entry name" value="Leu-rich_rpt_typical-subtyp"/>
</dbReference>
<name>A0A438IE25_VITVI</name>
<reference evidence="15 16" key="1">
    <citation type="journal article" date="2018" name="PLoS Genet.">
        <title>Population sequencing reveals clonal diversity and ancestral inbreeding in the grapevine cultivar Chardonnay.</title>
        <authorList>
            <person name="Roach M.J."/>
            <person name="Johnson D.L."/>
            <person name="Bohlmann J."/>
            <person name="van Vuuren H.J."/>
            <person name="Jones S.J."/>
            <person name="Pretorius I.S."/>
            <person name="Schmidt S.A."/>
            <person name="Borneman A.R."/>
        </authorList>
    </citation>
    <scope>NUCLEOTIDE SEQUENCE [LARGE SCALE GENOMIC DNA]</scope>
    <source>
        <strain evidence="16">cv. Chardonnay</strain>
        <tissue evidence="15">Leaf</tissue>
    </source>
</reference>
<dbReference type="InterPro" id="IPR003593">
    <property type="entry name" value="AAA+_ATPase"/>
</dbReference>
<evidence type="ECO:0000256" key="12">
    <source>
        <dbReference type="ARBA" id="ARBA00061488"/>
    </source>
</evidence>
<dbReference type="SUPFAM" id="SSF52540">
    <property type="entry name" value="P-loop containing nucleoside triphosphate hydrolases"/>
    <property type="match status" value="1"/>
</dbReference>
<dbReference type="GO" id="GO:0007165">
    <property type="term" value="P:signal transduction"/>
    <property type="evidence" value="ECO:0007669"/>
    <property type="project" value="InterPro"/>
</dbReference>
<gene>
    <name evidence="15" type="primary">N_21</name>
    <name evidence="15" type="ORF">CK203_040017</name>
</gene>
<dbReference type="GO" id="GO:0005634">
    <property type="term" value="C:nucleus"/>
    <property type="evidence" value="ECO:0007669"/>
    <property type="project" value="UniProtKB-SubCell"/>
</dbReference>
<feature type="region of interest" description="Disordered" evidence="13">
    <location>
        <begin position="1"/>
        <end position="20"/>
    </location>
</feature>
<dbReference type="Gene3D" id="3.80.10.10">
    <property type="entry name" value="Ribonuclease Inhibitor"/>
    <property type="match status" value="5"/>
</dbReference>
<dbReference type="InterPro" id="IPR055414">
    <property type="entry name" value="LRR_R13L4/SHOC2-like"/>
</dbReference>
<dbReference type="Gene3D" id="1.10.8.430">
    <property type="entry name" value="Helical domain of apoptotic protease-activating factors"/>
    <property type="match status" value="1"/>
</dbReference>
<feature type="compositionally biased region" description="Polar residues" evidence="13">
    <location>
        <begin position="1"/>
        <end position="11"/>
    </location>
</feature>
<dbReference type="GO" id="GO:0043531">
    <property type="term" value="F:ADP binding"/>
    <property type="evidence" value="ECO:0007669"/>
    <property type="project" value="InterPro"/>
</dbReference>
<evidence type="ECO:0000256" key="13">
    <source>
        <dbReference type="SAM" id="MobiDB-lite"/>
    </source>
</evidence>
<comment type="similarity">
    <text evidence="12">Belongs to the disease resistance TIR-NB-LRR family.</text>
</comment>